<feature type="domain" description="Small-subunit processome Utp12" evidence="6">
    <location>
        <begin position="408"/>
        <end position="494"/>
    </location>
</feature>
<sequence length="567" mass="63566">MTTCGFNKSGSHFASISQDSIITVWNVAQNKITSTFTLEKQIKYSCFNWYSEQEGETTTLKLAAGLSNGHIKVYDLVEDKLSATLEDVHSCRISDLTFSGESLLYSIDIEGLVVQWNIDTAQKVSQFSDREAHRIAINPDHSTVATGGKRLRFWDVSSNSQSDQQKQFVNNTLFYIPASATVYSTTTTATNGNVNGKVTPVPNGDLLISSNRSFYHIRDLAKVNSVGNTYRSDSIPKHVSVLPYTDKYVTFYFCAIVTEANDIVIHKNTEKQTVSKTKLKFDPQVDLISCQHIDINTLLVAQGQRSSTKSVTFKKIKIGEKGEPINTPIEVEFETKDKSVINANKTKAVTSTLGDAAELNLDNEINTDLKSINNNAKSASTIVDIITQSLQSSNTKALLQAMYCNTFVMKNTVQALPSPYAYMLLQVIIRNISTEFHKSHMLMQWINFIIKEHASYLLTVPDLKSKMQILNTLVEDKYRLHETLTKLVGKFELIEARGNTKSVRSTNYDPSLVYEDNSDDESEDEEMEDDGENIDDVDLEDDSSEEEDDDNSDIDINPEDLMDEDLL</sequence>
<dbReference type="GeneID" id="31363097"/>
<dbReference type="InterPro" id="IPR036322">
    <property type="entry name" value="WD40_repeat_dom_sf"/>
</dbReference>
<dbReference type="AlphaFoldDB" id="D3BGG5"/>
<dbReference type="InterPro" id="IPR001680">
    <property type="entry name" value="WD40_rpt"/>
</dbReference>
<dbReference type="InParanoid" id="D3BGG5"/>
<comment type="subcellular location">
    <subcellularLocation>
        <location evidence="1">Nucleus</location>
    </subcellularLocation>
</comment>
<dbReference type="PANTHER" id="PTHR44267">
    <property type="entry name" value="WD REPEAT-CONTAINING PROTEIN 43"/>
    <property type="match status" value="1"/>
</dbReference>
<evidence type="ECO:0000256" key="4">
    <source>
        <dbReference type="PROSITE-ProRule" id="PRU00221"/>
    </source>
</evidence>
<keyword evidence="8" id="KW-1185">Reference proteome</keyword>
<dbReference type="SUPFAM" id="SSF50978">
    <property type="entry name" value="WD40 repeat-like"/>
    <property type="match status" value="1"/>
</dbReference>
<keyword evidence="4" id="KW-0853">WD repeat</keyword>
<dbReference type="GO" id="GO:0005730">
    <property type="term" value="C:nucleolus"/>
    <property type="evidence" value="ECO:0007669"/>
    <property type="project" value="TreeGrafter"/>
</dbReference>
<dbReference type="GO" id="GO:0000462">
    <property type="term" value="P:maturation of SSU-rRNA from tricistronic rRNA transcript (SSU-rRNA, 5.8S rRNA, LSU-rRNA)"/>
    <property type="evidence" value="ECO:0007669"/>
    <property type="project" value="TreeGrafter"/>
</dbReference>
<gene>
    <name evidence="7" type="primary">utp5</name>
    <name evidence="7" type="ORF">PPL_07616</name>
</gene>
<dbReference type="RefSeq" id="XP_020431686.1">
    <property type="nucleotide sequence ID" value="XM_020578451.1"/>
</dbReference>
<dbReference type="FunCoup" id="D3BGG5">
    <property type="interactions" value="135"/>
</dbReference>
<dbReference type="STRING" id="670386.D3BGG5"/>
<feature type="repeat" description="WD" evidence="4">
    <location>
        <begin position="1"/>
        <end position="35"/>
    </location>
</feature>
<dbReference type="InterPro" id="IPR015943">
    <property type="entry name" value="WD40/YVTN_repeat-like_dom_sf"/>
</dbReference>
<feature type="region of interest" description="Disordered" evidence="5">
    <location>
        <begin position="505"/>
        <end position="567"/>
    </location>
</feature>
<name>D3BGG5_HETP5</name>
<accession>D3BGG5</accession>
<keyword evidence="2" id="KW-0539">Nucleus</keyword>
<evidence type="ECO:0000256" key="1">
    <source>
        <dbReference type="ARBA" id="ARBA00004123"/>
    </source>
</evidence>
<evidence type="ECO:0000313" key="8">
    <source>
        <dbReference type="Proteomes" id="UP000001396"/>
    </source>
</evidence>
<comment type="caution">
    <text evidence="7">The sequence shown here is derived from an EMBL/GenBank/DDBJ whole genome shotgun (WGS) entry which is preliminary data.</text>
</comment>
<dbReference type="Pfam" id="PF04003">
    <property type="entry name" value="Utp12"/>
    <property type="match status" value="1"/>
</dbReference>
<evidence type="ECO:0000256" key="2">
    <source>
        <dbReference type="ARBA" id="ARBA00023242"/>
    </source>
</evidence>
<evidence type="ECO:0000256" key="5">
    <source>
        <dbReference type="SAM" id="MobiDB-lite"/>
    </source>
</evidence>
<dbReference type="Gene3D" id="2.130.10.10">
    <property type="entry name" value="YVTN repeat-like/Quinoprotein amine dehydrogenase"/>
    <property type="match status" value="1"/>
</dbReference>
<organism evidence="7 8">
    <name type="scientific">Heterostelium pallidum (strain ATCC 26659 / Pp 5 / PN500)</name>
    <name type="common">Cellular slime mold</name>
    <name type="synonym">Polysphondylium pallidum</name>
    <dbReference type="NCBI Taxonomy" id="670386"/>
    <lineage>
        <taxon>Eukaryota</taxon>
        <taxon>Amoebozoa</taxon>
        <taxon>Evosea</taxon>
        <taxon>Eumycetozoa</taxon>
        <taxon>Dictyostelia</taxon>
        <taxon>Acytosteliales</taxon>
        <taxon>Acytosteliaceae</taxon>
        <taxon>Heterostelium</taxon>
    </lineage>
</organism>
<dbReference type="Proteomes" id="UP000001396">
    <property type="component" value="Unassembled WGS sequence"/>
</dbReference>
<feature type="compositionally biased region" description="Acidic residues" evidence="5">
    <location>
        <begin position="516"/>
        <end position="567"/>
    </location>
</feature>
<protein>
    <submittedName>
        <fullName evidence="7">WD40 repeat-containing protein</fullName>
    </submittedName>
</protein>
<proteinExistence type="inferred from homology"/>
<comment type="similarity">
    <text evidence="3">Belongs to the UTP5 family.</text>
</comment>
<evidence type="ECO:0000259" key="6">
    <source>
        <dbReference type="Pfam" id="PF04003"/>
    </source>
</evidence>
<dbReference type="InterPro" id="IPR007148">
    <property type="entry name" value="SSU_processome_Utp12"/>
</dbReference>
<reference evidence="7 8" key="1">
    <citation type="journal article" date="2011" name="Genome Res.">
        <title>Phylogeny-wide analysis of social amoeba genomes highlights ancient origins for complex intercellular communication.</title>
        <authorList>
            <person name="Heidel A.J."/>
            <person name="Lawal H.M."/>
            <person name="Felder M."/>
            <person name="Schilde C."/>
            <person name="Helps N.R."/>
            <person name="Tunggal B."/>
            <person name="Rivero F."/>
            <person name="John U."/>
            <person name="Schleicher M."/>
            <person name="Eichinger L."/>
            <person name="Platzer M."/>
            <person name="Noegel A.A."/>
            <person name="Schaap P."/>
            <person name="Gloeckner G."/>
        </authorList>
    </citation>
    <scope>NUCLEOTIDE SEQUENCE [LARGE SCALE GENOMIC DNA]</scope>
    <source>
        <strain evidence="8">ATCC 26659 / Pp 5 / PN500</strain>
    </source>
</reference>
<dbReference type="SMART" id="SM00320">
    <property type="entry name" value="WD40"/>
    <property type="match status" value="2"/>
</dbReference>
<dbReference type="PROSITE" id="PS50082">
    <property type="entry name" value="WD_REPEATS_2"/>
    <property type="match status" value="1"/>
</dbReference>
<evidence type="ECO:0000256" key="3">
    <source>
        <dbReference type="ARBA" id="ARBA00038335"/>
    </source>
</evidence>
<dbReference type="InterPro" id="IPR052414">
    <property type="entry name" value="U3_snoRNA-assoc_WDR"/>
</dbReference>
<dbReference type="PANTHER" id="PTHR44267:SF1">
    <property type="entry name" value="WD REPEAT-CONTAINING PROTEIN 43"/>
    <property type="match status" value="1"/>
</dbReference>
<dbReference type="EMBL" id="ADBJ01000034">
    <property type="protein sequence ID" value="EFA79565.1"/>
    <property type="molecule type" value="Genomic_DNA"/>
</dbReference>
<evidence type="ECO:0000313" key="7">
    <source>
        <dbReference type="EMBL" id="EFA79565.1"/>
    </source>
</evidence>